<comment type="subcellular location">
    <subcellularLocation>
        <location evidence="1">Membrane</location>
        <topology evidence="1">Multi-pass membrane protein</topology>
    </subcellularLocation>
</comment>
<dbReference type="Proteomes" id="UP000256977">
    <property type="component" value="Unassembled WGS sequence"/>
</dbReference>
<feature type="transmembrane region" description="Helical" evidence="8">
    <location>
        <begin position="192"/>
        <end position="211"/>
    </location>
</feature>
<dbReference type="PANTHER" id="PTHR34975:SF2">
    <property type="entry name" value="SPORE GERMINATION PROTEIN A2"/>
    <property type="match status" value="1"/>
</dbReference>
<dbReference type="EMBL" id="QRDZ01000056">
    <property type="protein sequence ID" value="RED52716.1"/>
    <property type="molecule type" value="Genomic_DNA"/>
</dbReference>
<sequence length="371" mass="41016">MKSFEYGDREIGTAEVTYGVSNMVIGFGVLTLPRSLAEMTESSDGWISLVLGGAVALAFGWVIASLCMRFPKMGLKDMTKAVTNRATANVVVVMFACYTFLFVGYETRGLANISKQYLFDRTPEEAICLFFLFVLAYGVAGPSSALLRLNLIFLPLVLLIVLGVLAMNIPFFNIHNLKPLFVTDWKDLLNGGRGTVFSFLGFEIFLFYNALINRPKTIKKAVLGGLTVPLLTYLIVFVFVIGIFGSEVTKNTLYPTAELAKQVEIPGGFFERFESIFFTLWVVTLFNTAAMAFDVTIVALKTVFPKPERMTYIIALCPLIYLVAMQPQGITEIDVFGKWISYAGIAIGWVLPALLLGAAKLRRVEGNERVS</sequence>
<gene>
    <name evidence="9" type="ORF">DFP98_15611</name>
</gene>
<evidence type="ECO:0000313" key="9">
    <source>
        <dbReference type="EMBL" id="RED52716.1"/>
    </source>
</evidence>
<feature type="transmembrane region" description="Helical" evidence="8">
    <location>
        <begin position="86"/>
        <end position="103"/>
    </location>
</feature>
<feature type="transmembrane region" description="Helical" evidence="8">
    <location>
        <begin position="45"/>
        <end position="66"/>
    </location>
</feature>
<protein>
    <submittedName>
        <fullName evidence="9">Spore germination protein</fullName>
    </submittedName>
</protein>
<keyword evidence="3" id="KW-0813">Transport</keyword>
<comment type="similarity">
    <text evidence="2">Belongs to the amino acid-polyamine-organocation (APC) superfamily. Spore germination protein (SGP) (TC 2.A.3.9) family.</text>
</comment>
<name>A0A3D9HV07_9BACL</name>
<evidence type="ECO:0000256" key="1">
    <source>
        <dbReference type="ARBA" id="ARBA00004141"/>
    </source>
</evidence>
<reference evidence="9 10" key="1">
    <citation type="submission" date="2018-07" db="EMBL/GenBank/DDBJ databases">
        <title>Genomic Encyclopedia of Type Strains, Phase III (KMG-III): the genomes of soil and plant-associated and newly described type strains.</title>
        <authorList>
            <person name="Whitman W."/>
        </authorList>
    </citation>
    <scope>NUCLEOTIDE SEQUENCE [LARGE SCALE GENOMIC DNA]</scope>
    <source>
        <strain evidence="9 10">CECT 7287</strain>
    </source>
</reference>
<evidence type="ECO:0000256" key="8">
    <source>
        <dbReference type="SAM" id="Phobius"/>
    </source>
</evidence>
<keyword evidence="5 8" id="KW-0812">Transmembrane</keyword>
<dbReference type="InterPro" id="IPR004761">
    <property type="entry name" value="Spore_GerAB"/>
</dbReference>
<feature type="transmembrane region" description="Helical" evidence="8">
    <location>
        <begin position="276"/>
        <end position="298"/>
    </location>
</feature>
<dbReference type="AlphaFoldDB" id="A0A3D9HV07"/>
<accession>A0A3D9HV07</accession>
<dbReference type="Gene3D" id="1.20.1740.10">
    <property type="entry name" value="Amino acid/polyamine transporter I"/>
    <property type="match status" value="1"/>
</dbReference>
<keyword evidence="6 8" id="KW-1133">Transmembrane helix</keyword>
<dbReference type="OrthoDB" id="2716906at2"/>
<evidence type="ECO:0000256" key="3">
    <source>
        <dbReference type="ARBA" id="ARBA00022448"/>
    </source>
</evidence>
<keyword evidence="4" id="KW-0309">Germination</keyword>
<dbReference type="NCBIfam" id="TIGR00912">
    <property type="entry name" value="2A0309"/>
    <property type="match status" value="1"/>
</dbReference>
<feature type="transmembrane region" description="Helical" evidence="8">
    <location>
        <begin position="310"/>
        <end position="327"/>
    </location>
</feature>
<evidence type="ECO:0000256" key="4">
    <source>
        <dbReference type="ARBA" id="ARBA00022544"/>
    </source>
</evidence>
<proteinExistence type="inferred from homology"/>
<feature type="transmembrane region" description="Helical" evidence="8">
    <location>
        <begin position="152"/>
        <end position="172"/>
    </location>
</feature>
<dbReference type="RefSeq" id="WP_116065736.1">
    <property type="nucleotide sequence ID" value="NZ_QRDZ01000056.1"/>
</dbReference>
<keyword evidence="7 8" id="KW-0472">Membrane</keyword>
<organism evidence="9 10">
    <name type="scientific">Cohnella phaseoli</name>
    <dbReference type="NCBI Taxonomy" id="456490"/>
    <lineage>
        <taxon>Bacteria</taxon>
        <taxon>Bacillati</taxon>
        <taxon>Bacillota</taxon>
        <taxon>Bacilli</taxon>
        <taxon>Bacillales</taxon>
        <taxon>Paenibacillaceae</taxon>
        <taxon>Cohnella</taxon>
    </lineage>
</organism>
<feature type="transmembrane region" description="Helical" evidence="8">
    <location>
        <begin position="123"/>
        <end position="140"/>
    </location>
</feature>
<evidence type="ECO:0000256" key="2">
    <source>
        <dbReference type="ARBA" id="ARBA00007998"/>
    </source>
</evidence>
<dbReference type="Pfam" id="PF03845">
    <property type="entry name" value="Spore_permease"/>
    <property type="match status" value="1"/>
</dbReference>
<evidence type="ECO:0000256" key="5">
    <source>
        <dbReference type="ARBA" id="ARBA00022692"/>
    </source>
</evidence>
<feature type="transmembrane region" description="Helical" evidence="8">
    <location>
        <begin position="339"/>
        <end position="359"/>
    </location>
</feature>
<evidence type="ECO:0000256" key="7">
    <source>
        <dbReference type="ARBA" id="ARBA00023136"/>
    </source>
</evidence>
<dbReference type="GO" id="GO:0009847">
    <property type="term" value="P:spore germination"/>
    <property type="evidence" value="ECO:0007669"/>
    <property type="project" value="InterPro"/>
</dbReference>
<evidence type="ECO:0000313" key="10">
    <source>
        <dbReference type="Proteomes" id="UP000256977"/>
    </source>
</evidence>
<feature type="transmembrane region" description="Helical" evidence="8">
    <location>
        <begin position="12"/>
        <end position="33"/>
    </location>
</feature>
<dbReference type="PANTHER" id="PTHR34975">
    <property type="entry name" value="SPORE GERMINATION PROTEIN A2"/>
    <property type="match status" value="1"/>
</dbReference>
<evidence type="ECO:0000256" key="6">
    <source>
        <dbReference type="ARBA" id="ARBA00022989"/>
    </source>
</evidence>
<dbReference type="GO" id="GO:0016020">
    <property type="term" value="C:membrane"/>
    <property type="evidence" value="ECO:0007669"/>
    <property type="project" value="UniProtKB-SubCell"/>
</dbReference>
<feature type="transmembrane region" description="Helical" evidence="8">
    <location>
        <begin position="223"/>
        <end position="245"/>
    </location>
</feature>
<keyword evidence="10" id="KW-1185">Reference proteome</keyword>
<comment type="caution">
    <text evidence="9">The sequence shown here is derived from an EMBL/GenBank/DDBJ whole genome shotgun (WGS) entry which is preliminary data.</text>
</comment>